<dbReference type="EMBL" id="LT629740">
    <property type="protein sequence ID" value="SDS63305.1"/>
    <property type="molecule type" value="Genomic_DNA"/>
</dbReference>
<dbReference type="Gene3D" id="2.60.40.1190">
    <property type="match status" value="1"/>
</dbReference>
<dbReference type="RefSeq" id="WP_091370856.1">
    <property type="nucleotide sequence ID" value="NZ_LT629740.1"/>
</dbReference>
<dbReference type="GO" id="GO:0004553">
    <property type="term" value="F:hydrolase activity, hydrolyzing O-glycosyl compounds"/>
    <property type="evidence" value="ECO:0007669"/>
    <property type="project" value="InterPro"/>
</dbReference>
<protein>
    <submittedName>
        <fullName evidence="2">Carbohydrate family 9 binding domain-like</fullName>
    </submittedName>
</protein>
<dbReference type="PANTHER" id="PTHR35532">
    <property type="entry name" value="SIMILAR TO POLYHYDROXYALKANOATE DEPOLYMERASE"/>
    <property type="match status" value="1"/>
</dbReference>
<dbReference type="Pfam" id="PF06452">
    <property type="entry name" value="CBM9_1"/>
    <property type="match status" value="1"/>
</dbReference>
<keyword evidence="3" id="KW-1185">Reference proteome</keyword>
<dbReference type="AlphaFoldDB" id="A0A1H1TSK8"/>
<reference evidence="2 3" key="1">
    <citation type="submission" date="2016-10" db="EMBL/GenBank/DDBJ databases">
        <authorList>
            <person name="de Groot N.N."/>
        </authorList>
    </citation>
    <scope>NUCLEOTIDE SEQUENCE [LARGE SCALE GENOMIC DNA]</scope>
    <source>
        <strain evidence="2 3">MP1X4</strain>
    </source>
</reference>
<name>A0A1H1TSK8_MUCMA</name>
<organism evidence="2 3">
    <name type="scientific">Mucilaginibacter mallensis</name>
    <dbReference type="NCBI Taxonomy" id="652787"/>
    <lineage>
        <taxon>Bacteria</taxon>
        <taxon>Pseudomonadati</taxon>
        <taxon>Bacteroidota</taxon>
        <taxon>Sphingobacteriia</taxon>
        <taxon>Sphingobacteriales</taxon>
        <taxon>Sphingobacteriaceae</taxon>
        <taxon>Mucilaginibacter</taxon>
    </lineage>
</organism>
<accession>A0A1H1TSK8</accession>
<sequence length="378" mass="43868">MTNTSRVKPLFYTGILITGLFFSAVPAAIAQSPFKGLENLFTVPDNYVIHHVDTPPVIDGDINDAVWQKAAWTAEFQDIEGDLKPKPYLKTQVKMLWDDSCLYIAAKLQEPNLWAYQTHHDDIVYYDNDFEIFINPNNTTHQYFEIEVNAINTLFDLFLNKPYNVSGNPMVSWDAAGMRSVVKVQGTVNNASDTDRGWTVEMAIPFRSISTGWNTRPPKDSTLWRINFSRVEWDTKAINGKYVKDKDSNGNNKPEHNWVWSPQGLIAMHMPERWGYLLFTKSNDNVTFTMPYAEQQKRYLWLIYYREKEWFRQHGEYALSLDKLGLTDRVTVNEQANTLQLEATKHQFMGLITDDKDKITWTINQEGLIQSINYRSHE</sequence>
<dbReference type="STRING" id="652787.SAMN05216490_1511"/>
<evidence type="ECO:0000313" key="2">
    <source>
        <dbReference type="EMBL" id="SDS63305.1"/>
    </source>
</evidence>
<feature type="domain" description="Carbohydrate-binding" evidence="1">
    <location>
        <begin position="58"/>
        <end position="252"/>
    </location>
</feature>
<dbReference type="OrthoDB" id="9786766at2"/>
<gene>
    <name evidence="2" type="ORF">SAMN05216490_1511</name>
</gene>
<dbReference type="Proteomes" id="UP000199679">
    <property type="component" value="Chromosome I"/>
</dbReference>
<dbReference type="GO" id="GO:0016052">
    <property type="term" value="P:carbohydrate catabolic process"/>
    <property type="evidence" value="ECO:0007669"/>
    <property type="project" value="InterPro"/>
</dbReference>
<dbReference type="PANTHER" id="PTHR35532:SF5">
    <property type="entry name" value="CARBOHYDRATE-BINDING DOMAIN-CONTAINING PROTEIN"/>
    <property type="match status" value="1"/>
</dbReference>
<dbReference type="SUPFAM" id="SSF49344">
    <property type="entry name" value="CBD9-like"/>
    <property type="match status" value="1"/>
</dbReference>
<dbReference type="InterPro" id="IPR010502">
    <property type="entry name" value="Carb-bd_dom_fam9"/>
</dbReference>
<proteinExistence type="predicted"/>
<evidence type="ECO:0000259" key="1">
    <source>
        <dbReference type="Pfam" id="PF06452"/>
    </source>
</evidence>
<dbReference type="CDD" id="cd09620">
    <property type="entry name" value="CBM9_like_3"/>
    <property type="match status" value="1"/>
</dbReference>
<dbReference type="GO" id="GO:0030246">
    <property type="term" value="F:carbohydrate binding"/>
    <property type="evidence" value="ECO:0007669"/>
    <property type="project" value="InterPro"/>
</dbReference>
<evidence type="ECO:0000313" key="3">
    <source>
        <dbReference type="Proteomes" id="UP000199679"/>
    </source>
</evidence>